<evidence type="ECO:0000313" key="2">
    <source>
        <dbReference type="Proteomes" id="UP000692954"/>
    </source>
</evidence>
<accession>A0A8S1MCL0</accession>
<gene>
    <name evidence="1" type="ORF">PSON_ATCC_30995.1.T0320008</name>
</gene>
<dbReference type="AlphaFoldDB" id="A0A8S1MCL0"/>
<reference evidence="1" key="1">
    <citation type="submission" date="2021-01" db="EMBL/GenBank/DDBJ databases">
        <authorList>
            <consortium name="Genoscope - CEA"/>
            <person name="William W."/>
        </authorList>
    </citation>
    <scope>NUCLEOTIDE SEQUENCE</scope>
</reference>
<dbReference type="Proteomes" id="UP000692954">
    <property type="component" value="Unassembled WGS sequence"/>
</dbReference>
<comment type="caution">
    <text evidence="1">The sequence shown here is derived from an EMBL/GenBank/DDBJ whole genome shotgun (WGS) entry which is preliminary data.</text>
</comment>
<protein>
    <submittedName>
        <fullName evidence="1">Uncharacterized protein</fullName>
    </submittedName>
</protein>
<evidence type="ECO:0000313" key="1">
    <source>
        <dbReference type="EMBL" id="CAD8074316.1"/>
    </source>
</evidence>
<organism evidence="1 2">
    <name type="scientific">Paramecium sonneborni</name>
    <dbReference type="NCBI Taxonomy" id="65129"/>
    <lineage>
        <taxon>Eukaryota</taxon>
        <taxon>Sar</taxon>
        <taxon>Alveolata</taxon>
        <taxon>Ciliophora</taxon>
        <taxon>Intramacronucleata</taxon>
        <taxon>Oligohymenophorea</taxon>
        <taxon>Peniculida</taxon>
        <taxon>Parameciidae</taxon>
        <taxon>Paramecium</taxon>
    </lineage>
</organism>
<dbReference type="EMBL" id="CAJJDN010000032">
    <property type="protein sequence ID" value="CAD8074316.1"/>
    <property type="molecule type" value="Genomic_DNA"/>
</dbReference>
<name>A0A8S1MCL0_9CILI</name>
<sequence>MKENFNSENNNNQFTQDSEEICLLCKLALQQKELQFQPILIQYSNIYEHLRFMQNYPTPYSNIICLHVSN</sequence>
<proteinExistence type="predicted"/>
<keyword evidence="2" id="KW-1185">Reference proteome</keyword>